<dbReference type="EMBL" id="CP059572">
    <property type="protein sequence ID" value="QXJ21244.1"/>
    <property type="molecule type" value="Genomic_DNA"/>
</dbReference>
<reference evidence="2" key="1">
    <citation type="submission" date="2020-07" db="EMBL/GenBank/DDBJ databases">
        <authorList>
            <person name="Tarantini F.S."/>
            <person name="Hong K.W."/>
            <person name="Chan K.G."/>
        </authorList>
    </citation>
    <scope>NUCLEOTIDE SEQUENCE</scope>
    <source>
        <strain evidence="2">32-07</strain>
    </source>
</reference>
<evidence type="ECO:0000313" key="2">
    <source>
        <dbReference type="EMBL" id="QXJ21244.1"/>
    </source>
</evidence>
<evidence type="ECO:0000313" key="3">
    <source>
        <dbReference type="Proteomes" id="UP001049518"/>
    </source>
</evidence>
<organism evidence="2 3">
    <name type="scientific">Actinomadura graeca</name>
    <dbReference type="NCBI Taxonomy" id="2750812"/>
    <lineage>
        <taxon>Bacteria</taxon>
        <taxon>Bacillati</taxon>
        <taxon>Actinomycetota</taxon>
        <taxon>Actinomycetes</taxon>
        <taxon>Streptosporangiales</taxon>
        <taxon>Thermomonosporaceae</taxon>
        <taxon>Actinomadura</taxon>
    </lineage>
</organism>
<dbReference type="Proteomes" id="UP001049518">
    <property type="component" value="Chromosome"/>
</dbReference>
<sequence>MGFWRKCALGGAAVLLCTAGCGGGEGKPSATRLPMQSSGLDVGGDVQPKATDTIKTRITDTQAKQITAACRDAVEITDTSQDACGRAIKDGFGNGDPCVQGEACLIADNGVSKTKAAGSAESSETKGTALRKRQGLAGKVTITDESCRVGPSDVCMRVGVASKELWQELKTTAARASESPGSETSRPSEEPTSEPGTPSGGVDSETPETPTQSEPSDEGPSDGDDGDTPPGNAPPDDAPGSDGSS</sequence>
<evidence type="ECO:0000256" key="1">
    <source>
        <dbReference type="SAM" id="MobiDB-lite"/>
    </source>
</evidence>
<dbReference type="RefSeq" id="WP_231334387.1">
    <property type="nucleotide sequence ID" value="NZ_CP059572.1"/>
</dbReference>
<gene>
    <name evidence="2" type="ORF">AGRA3207_002080</name>
</gene>
<feature type="compositionally biased region" description="Acidic residues" evidence="1">
    <location>
        <begin position="215"/>
        <end position="227"/>
    </location>
</feature>
<protein>
    <submittedName>
        <fullName evidence="2">Uncharacterized protein</fullName>
    </submittedName>
</protein>
<keyword evidence="3" id="KW-1185">Reference proteome</keyword>
<accession>A0ABX8QST2</accession>
<proteinExistence type="predicted"/>
<name>A0ABX8QST2_9ACTN</name>
<feature type="region of interest" description="Disordered" evidence="1">
    <location>
        <begin position="169"/>
        <end position="245"/>
    </location>
</feature>